<keyword evidence="3" id="KW-0342">GTP-binding</keyword>
<dbReference type="RefSeq" id="XP_042565324.1">
    <property type="nucleotide sequence ID" value="XM_042709390.1"/>
</dbReference>
<proteinExistence type="inferred from homology"/>
<reference evidence="7" key="1">
    <citation type="submission" date="2025-08" db="UniProtKB">
        <authorList>
            <consortium name="RefSeq"/>
        </authorList>
    </citation>
    <scope>IDENTIFICATION</scope>
</reference>
<keyword evidence="2" id="KW-0547">Nucleotide-binding</keyword>
<evidence type="ECO:0000256" key="4">
    <source>
        <dbReference type="SAM" id="Coils"/>
    </source>
</evidence>
<feature type="coiled-coil region" evidence="4">
    <location>
        <begin position="217"/>
        <end position="280"/>
    </location>
</feature>
<dbReference type="Pfam" id="PF04548">
    <property type="entry name" value="AIG1"/>
    <property type="match status" value="1"/>
</dbReference>
<dbReference type="FunFam" id="3.40.50.300:FF:000366">
    <property type="entry name" value="GTPase, IMAP family member 2"/>
    <property type="match status" value="1"/>
</dbReference>
<dbReference type="InterPro" id="IPR045058">
    <property type="entry name" value="GIMA/IAN/Toc"/>
</dbReference>
<evidence type="ECO:0000259" key="5">
    <source>
        <dbReference type="PROSITE" id="PS51720"/>
    </source>
</evidence>
<dbReference type="AlphaFoldDB" id="A0A8M1KUP2"/>
<dbReference type="OrthoDB" id="8954335at2759"/>
<accession>A0A8M1KUP2</accession>
<dbReference type="GeneID" id="116222936"/>
<evidence type="ECO:0000256" key="2">
    <source>
        <dbReference type="ARBA" id="ARBA00022741"/>
    </source>
</evidence>
<name>A0A8M1KUP2_CLUHA</name>
<keyword evidence="4" id="KW-0175">Coiled coil</keyword>
<dbReference type="PANTHER" id="PTHR10903:SF170">
    <property type="entry name" value="GTPASE IMAP FAMILY MEMBER 7"/>
    <property type="match status" value="1"/>
</dbReference>
<sequence>MTGLDRERVQSLKAGLVRMVLVGKTGVGKSATGNTILGRKEFQASPLSNSTTKKCKRRQTKVDSRTVQVIDTPGLFDTNGSNENVRVEIGKCIAMSSPGPHVFLLLLSVGRFTQEEREAVELIQETFGEFSKAYTMVGFTHGEKLKEENIDIETYIEEGSKEVKDLIEECGGRYHVFYNKDAGNTDQVITLLEKVDTMILRNGGTYYNTDMYIATERQIREAEVKALQDKVKKIERDCFTKILDGEQQILDLKKQLQEAVRETSEKAKVLEDSISNMKETMMDDLSVKLSNNNIRRESIRETAEMIEATEIAKKVKGKEKCKIS</sequence>
<evidence type="ECO:0000256" key="3">
    <source>
        <dbReference type="ARBA" id="ARBA00023134"/>
    </source>
</evidence>
<feature type="domain" description="AIG1-type G" evidence="5">
    <location>
        <begin position="14"/>
        <end position="216"/>
    </location>
</feature>
<comment type="similarity">
    <text evidence="1">Belongs to the TRAFAC class TrmE-Era-EngA-EngB-Septin-like GTPase superfamily. AIG1/Toc34/Toc159-like paraseptin GTPase family. IAN subfamily.</text>
</comment>
<keyword evidence="6" id="KW-1185">Reference proteome</keyword>
<gene>
    <name evidence="7" type="primary">LOC116222936</name>
</gene>
<dbReference type="CDD" id="cd01852">
    <property type="entry name" value="AIG1"/>
    <property type="match status" value="1"/>
</dbReference>
<dbReference type="InterPro" id="IPR006703">
    <property type="entry name" value="G_AIG1"/>
</dbReference>
<dbReference type="Proteomes" id="UP000515152">
    <property type="component" value="Chromosome 2"/>
</dbReference>
<evidence type="ECO:0000313" key="6">
    <source>
        <dbReference type="Proteomes" id="UP000515152"/>
    </source>
</evidence>
<dbReference type="GO" id="GO:0005525">
    <property type="term" value="F:GTP binding"/>
    <property type="evidence" value="ECO:0007669"/>
    <property type="project" value="UniProtKB-KW"/>
</dbReference>
<evidence type="ECO:0000256" key="1">
    <source>
        <dbReference type="ARBA" id="ARBA00008535"/>
    </source>
</evidence>
<evidence type="ECO:0000313" key="7">
    <source>
        <dbReference type="RefSeq" id="XP_042565324.1"/>
    </source>
</evidence>
<dbReference type="PROSITE" id="PS51720">
    <property type="entry name" value="G_AIG1"/>
    <property type="match status" value="1"/>
</dbReference>
<dbReference type="KEGG" id="char:116222936"/>
<organism evidence="6 7">
    <name type="scientific">Clupea harengus</name>
    <name type="common">Atlantic herring</name>
    <dbReference type="NCBI Taxonomy" id="7950"/>
    <lineage>
        <taxon>Eukaryota</taxon>
        <taxon>Metazoa</taxon>
        <taxon>Chordata</taxon>
        <taxon>Craniata</taxon>
        <taxon>Vertebrata</taxon>
        <taxon>Euteleostomi</taxon>
        <taxon>Actinopterygii</taxon>
        <taxon>Neopterygii</taxon>
        <taxon>Teleostei</taxon>
        <taxon>Clupei</taxon>
        <taxon>Clupeiformes</taxon>
        <taxon>Clupeoidei</taxon>
        <taxon>Clupeidae</taxon>
        <taxon>Clupea</taxon>
    </lineage>
</organism>
<protein>
    <submittedName>
        <fullName evidence="7">GTPase IMAP family member 9-like</fullName>
    </submittedName>
</protein>
<dbReference type="PANTHER" id="PTHR10903">
    <property type="entry name" value="GTPASE, IMAP FAMILY MEMBER-RELATED"/>
    <property type="match status" value="1"/>
</dbReference>